<sequence>MKMSNFDEIVGNVKKEVGDAIGNSKLQAEGLIQEGVGKAKEVAANLEKQAADALEKGKETAEHLAAEAKEKAENLVNDIKSKF</sequence>
<keyword evidence="3" id="KW-1185">Reference proteome</keyword>
<organism evidence="2 3">
    <name type="scientific">Kingella denitrificans ATCC 33394</name>
    <dbReference type="NCBI Taxonomy" id="888741"/>
    <lineage>
        <taxon>Bacteria</taxon>
        <taxon>Pseudomonadati</taxon>
        <taxon>Pseudomonadota</taxon>
        <taxon>Betaproteobacteria</taxon>
        <taxon>Neisseriales</taxon>
        <taxon>Neisseriaceae</taxon>
        <taxon>Kingella</taxon>
    </lineage>
</organism>
<accession>F0EYR1</accession>
<dbReference type="EMBL" id="AEWV01000015">
    <property type="protein sequence ID" value="EGC17669.1"/>
    <property type="molecule type" value="Genomic_DNA"/>
</dbReference>
<proteinExistence type="predicted"/>
<dbReference type="SUPFAM" id="SSF69047">
    <property type="entry name" value="Hypothetical protein YjbJ"/>
    <property type="match status" value="1"/>
</dbReference>
<keyword evidence="1" id="KW-0175">Coiled coil</keyword>
<comment type="caution">
    <text evidence="2">The sequence shown here is derived from an EMBL/GenBank/DDBJ whole genome shotgun (WGS) entry which is preliminary data.</text>
</comment>
<reference evidence="2 3" key="1">
    <citation type="submission" date="2011-01" db="EMBL/GenBank/DDBJ databases">
        <authorList>
            <person name="Muzny D."/>
            <person name="Qin X."/>
            <person name="Deng J."/>
            <person name="Jiang H."/>
            <person name="Liu Y."/>
            <person name="Qu J."/>
            <person name="Song X.-Z."/>
            <person name="Zhang L."/>
            <person name="Thornton R."/>
            <person name="Coyle M."/>
            <person name="Francisco L."/>
            <person name="Jackson L."/>
            <person name="Javaid M."/>
            <person name="Korchina V."/>
            <person name="Kovar C."/>
            <person name="Mata R."/>
            <person name="Mathew T."/>
            <person name="Ngo R."/>
            <person name="Nguyen L."/>
            <person name="Nguyen N."/>
            <person name="Okwuonu G."/>
            <person name="Ongeri F."/>
            <person name="Pham C."/>
            <person name="Simmons D."/>
            <person name="Wilczek-Boney K."/>
            <person name="Hale W."/>
            <person name="Jakkamsetti A."/>
            <person name="Pham P."/>
            <person name="Ruth R."/>
            <person name="San Lucas F."/>
            <person name="Warren J."/>
            <person name="Zhang J."/>
            <person name="Zhao Z."/>
            <person name="Zhou C."/>
            <person name="Zhu D."/>
            <person name="Lee S."/>
            <person name="Bess C."/>
            <person name="Blankenburg K."/>
            <person name="Forbes L."/>
            <person name="Fu Q."/>
            <person name="Gubbala S."/>
            <person name="Hirani K."/>
            <person name="Jayaseelan J.C."/>
            <person name="Lara F."/>
            <person name="Munidasa M."/>
            <person name="Palculict T."/>
            <person name="Patil S."/>
            <person name="Pu L.-L."/>
            <person name="Saada N."/>
            <person name="Tang L."/>
            <person name="Weissenberger G."/>
            <person name="Zhu Y."/>
            <person name="Hemphill L."/>
            <person name="Shang Y."/>
            <person name="Youmans B."/>
            <person name="Ayvaz T."/>
            <person name="Ross M."/>
            <person name="Santibanez J."/>
            <person name="Aqrawi P."/>
            <person name="Gross S."/>
            <person name="Joshi V."/>
            <person name="Fowler G."/>
            <person name="Nazareth L."/>
            <person name="Reid J."/>
            <person name="Worley K."/>
            <person name="Petrosino J."/>
            <person name="Highlander S."/>
            <person name="Gibbs R."/>
        </authorList>
    </citation>
    <scope>NUCLEOTIDE SEQUENCE [LARGE SCALE GENOMIC DNA]</scope>
    <source>
        <strain evidence="2 3">ATCC 33394</strain>
    </source>
</reference>
<dbReference type="InterPro" id="IPR036629">
    <property type="entry name" value="YjbJ_sf"/>
</dbReference>
<dbReference type="RefSeq" id="WP_003782382.1">
    <property type="nucleotide sequence ID" value="NZ_GL870929.1"/>
</dbReference>
<feature type="coiled-coil region" evidence="1">
    <location>
        <begin position="36"/>
        <end position="78"/>
    </location>
</feature>
<evidence type="ECO:0000313" key="2">
    <source>
        <dbReference type="EMBL" id="EGC17669.1"/>
    </source>
</evidence>
<dbReference type="AlphaFoldDB" id="F0EYR1"/>
<dbReference type="HOGENOM" id="CLU_168947_0_0_4"/>
<dbReference type="Proteomes" id="UP000004088">
    <property type="component" value="Unassembled WGS sequence"/>
</dbReference>
<name>F0EYR1_9NEIS</name>
<gene>
    <name evidence="2" type="primary">csbD</name>
    <name evidence="2" type="ORF">HMPREF9098_0995</name>
</gene>
<evidence type="ECO:0000256" key="1">
    <source>
        <dbReference type="SAM" id="Coils"/>
    </source>
</evidence>
<protein>
    <submittedName>
        <fullName evidence="2">CsbD-like protein</fullName>
    </submittedName>
</protein>
<evidence type="ECO:0000313" key="3">
    <source>
        <dbReference type="Proteomes" id="UP000004088"/>
    </source>
</evidence>